<dbReference type="AlphaFoldDB" id="A0A164Y6U6"/>
<feature type="compositionally biased region" description="Basic residues" evidence="1">
    <location>
        <begin position="150"/>
        <end position="172"/>
    </location>
</feature>
<dbReference type="EMBL" id="KV419398">
    <property type="protein sequence ID" value="KZS96638.1"/>
    <property type="molecule type" value="Genomic_DNA"/>
</dbReference>
<evidence type="ECO:0000256" key="2">
    <source>
        <dbReference type="SAM" id="Phobius"/>
    </source>
</evidence>
<sequence>MNLRPQVEGDPSEACSTSQEEQFQALLSRIKVNDETTQPAHSDASPLTRRAARKGHQSRLAFLELASAFLAGMMFAFLLLILNSANASASCTPCSIIRGLIFPQIPDSVPHKFTTVLQSLNKAAEELSTFSSPIGSQVSDPAPTIEPKKKEKSRNKAKRKDQKKRDKKKKLKGKTEVKGKREVKKHGRNKDAGHKQRKSKSRTIQRTDGPGKA</sequence>
<evidence type="ECO:0000313" key="3">
    <source>
        <dbReference type="EMBL" id="KZS96638.1"/>
    </source>
</evidence>
<organism evidence="3 4">
    <name type="scientific">Sistotremastrum niveocremeum HHB9708</name>
    <dbReference type="NCBI Taxonomy" id="1314777"/>
    <lineage>
        <taxon>Eukaryota</taxon>
        <taxon>Fungi</taxon>
        <taxon>Dikarya</taxon>
        <taxon>Basidiomycota</taxon>
        <taxon>Agaricomycotina</taxon>
        <taxon>Agaricomycetes</taxon>
        <taxon>Sistotremastrales</taxon>
        <taxon>Sistotremastraceae</taxon>
        <taxon>Sertulicium</taxon>
        <taxon>Sertulicium niveocremeum</taxon>
    </lineage>
</organism>
<name>A0A164Y6U6_9AGAM</name>
<feature type="region of interest" description="Disordered" evidence="1">
    <location>
        <begin position="129"/>
        <end position="213"/>
    </location>
</feature>
<keyword evidence="2" id="KW-0812">Transmembrane</keyword>
<protein>
    <submittedName>
        <fullName evidence="3">Uncharacterized protein</fullName>
    </submittedName>
</protein>
<evidence type="ECO:0000313" key="4">
    <source>
        <dbReference type="Proteomes" id="UP000076722"/>
    </source>
</evidence>
<keyword evidence="4" id="KW-1185">Reference proteome</keyword>
<proteinExistence type="predicted"/>
<accession>A0A164Y6U6</accession>
<feature type="compositionally biased region" description="Polar residues" evidence="1">
    <location>
        <begin position="129"/>
        <end position="139"/>
    </location>
</feature>
<evidence type="ECO:0000256" key="1">
    <source>
        <dbReference type="SAM" id="MobiDB-lite"/>
    </source>
</evidence>
<reference evidence="3 4" key="1">
    <citation type="journal article" date="2016" name="Mol. Biol. Evol.">
        <title>Comparative Genomics of Early-Diverging Mushroom-Forming Fungi Provides Insights into the Origins of Lignocellulose Decay Capabilities.</title>
        <authorList>
            <person name="Nagy L.G."/>
            <person name="Riley R."/>
            <person name="Tritt A."/>
            <person name="Adam C."/>
            <person name="Daum C."/>
            <person name="Floudas D."/>
            <person name="Sun H."/>
            <person name="Yadav J.S."/>
            <person name="Pangilinan J."/>
            <person name="Larsson K.H."/>
            <person name="Matsuura K."/>
            <person name="Barry K."/>
            <person name="Labutti K."/>
            <person name="Kuo R."/>
            <person name="Ohm R.A."/>
            <person name="Bhattacharya S.S."/>
            <person name="Shirouzu T."/>
            <person name="Yoshinaga Y."/>
            <person name="Martin F.M."/>
            <person name="Grigoriev I.V."/>
            <person name="Hibbett D.S."/>
        </authorList>
    </citation>
    <scope>NUCLEOTIDE SEQUENCE [LARGE SCALE GENOMIC DNA]</scope>
    <source>
        <strain evidence="3 4">HHB9708</strain>
    </source>
</reference>
<keyword evidence="2" id="KW-0472">Membrane</keyword>
<keyword evidence="2" id="KW-1133">Transmembrane helix</keyword>
<feature type="transmembrane region" description="Helical" evidence="2">
    <location>
        <begin position="60"/>
        <end position="82"/>
    </location>
</feature>
<gene>
    <name evidence="3" type="ORF">SISNIDRAFT_482436</name>
</gene>
<dbReference type="Proteomes" id="UP000076722">
    <property type="component" value="Unassembled WGS sequence"/>
</dbReference>